<feature type="transmembrane region" description="Helical" evidence="1">
    <location>
        <begin position="380"/>
        <end position="400"/>
    </location>
</feature>
<feature type="transmembrane region" description="Helical" evidence="1">
    <location>
        <begin position="76"/>
        <end position="98"/>
    </location>
</feature>
<dbReference type="Gene3D" id="3.40.50.880">
    <property type="match status" value="1"/>
</dbReference>
<feature type="transmembrane region" description="Helical" evidence="1">
    <location>
        <begin position="45"/>
        <end position="64"/>
    </location>
</feature>
<evidence type="ECO:0000313" key="2">
    <source>
        <dbReference type="EMBL" id="OGY16950.1"/>
    </source>
</evidence>
<evidence type="ECO:0000256" key="1">
    <source>
        <dbReference type="SAM" id="Phobius"/>
    </source>
</evidence>
<sequence>MKFTSVVRKTFSILFHLFAMSVIVLTFVPFWSWYLRYSPLWGVDFYYTASLVRILMRTIPFPALGWNSAWFSGSPLLSNYAILHYYFILALTTILDLFSAIKMWMLLSATLFFLGSYFAFYLLSRSRVLSVILAIGAVYSIGFYGALLWGGSLPSFATQAFLPWTIVFVLMHLRTRRRRYLYFSGVIAGLSIWGHPQVFIAYITPAVAAMYLLTFMKGRKFRTRLISFLTFLVVSILVGLPLVYRNVGALTYLVVPGSYEVGASSVTHEPRIEGGVFAFLQKQPLRGITDTQPLLYIIVVLLSLVYVSALFIRRGRQGFGRVFPYLALFVWYFFYLWLFGRGISMFHGGWYRLFWTAPLWIGLLSSAIWGRLIGLFPRPLLIVCKATVLLVAIAFIARPFGGNIRTFTRPDVLAGIIYPETFGEGYYHEDPHEILAPGTMSLLSRRSQTSSAFPDLPSMKTGPKDLEYLRGRLVPKWLDAQSQDYRLYDADQTVNIWWSALFPMPLARGYLDPPSTEQKGYTFWMDASLNRDLEGNEHQLVGTFGYPKEIAINNTLFLIDWYAAKYFEAGHAGPTVFSPLPEFLMAPEYMEKEEILNFNDEKFSTGYQELRYFALADKWVSPILSGVNTPTVGIVSSRQGYETFMRAFADVNWGVGRIIPIYLGRRLDRVSAHQLQALDSLFLYDYDYSDQERAFKTITAYVSGGGKIFIDSGVETKESVSHAAGMPQLFPFERMERTPLGRSWDFSEAAQEFLTEVTFSSFDDPLFDDQEWNFSYPTTDADIREGAEVLLKNHSAPIVIERRLGEGLILWSGMNLPYHAIRKHNPEEIRFFETLLGRVLPPKSDEQTIIPGTILDSRPQQREIRVSGVKGVLLKEQGYNGWVASVTSNGKKRKLPIYQTGPAYPGFMYVRIPDDLQAGEVVVTYHFRGSLINWVTTIGTLVIVIFFSERALLGGYLVGRHALRFRHATHAILRKWWEREDE</sequence>
<protein>
    <recommendedName>
        <fullName evidence="4">Membrane protein 6-pyruvoyl-tetrahydropterin synthase-related domain-containing protein</fullName>
    </recommendedName>
</protein>
<feature type="transmembrane region" description="Helical" evidence="1">
    <location>
        <begin position="350"/>
        <end position="368"/>
    </location>
</feature>
<feature type="transmembrane region" description="Helical" evidence="1">
    <location>
        <begin position="180"/>
        <end position="196"/>
    </location>
</feature>
<feature type="transmembrane region" description="Helical" evidence="1">
    <location>
        <begin position="12"/>
        <end position="33"/>
    </location>
</feature>
<dbReference type="Proteomes" id="UP000179069">
    <property type="component" value="Unassembled WGS sequence"/>
</dbReference>
<feature type="transmembrane region" description="Helical" evidence="1">
    <location>
        <begin position="130"/>
        <end position="150"/>
    </location>
</feature>
<dbReference type="SUPFAM" id="SSF52317">
    <property type="entry name" value="Class I glutamine amidotransferase-like"/>
    <property type="match status" value="1"/>
</dbReference>
<gene>
    <name evidence="2" type="ORF">A2785_02330</name>
</gene>
<feature type="transmembrane region" description="Helical" evidence="1">
    <location>
        <begin position="225"/>
        <end position="244"/>
    </location>
</feature>
<evidence type="ECO:0008006" key="4">
    <source>
        <dbReference type="Google" id="ProtNLM"/>
    </source>
</evidence>
<proteinExistence type="predicted"/>
<feature type="transmembrane region" description="Helical" evidence="1">
    <location>
        <begin position="294"/>
        <end position="312"/>
    </location>
</feature>
<dbReference type="InterPro" id="IPR029062">
    <property type="entry name" value="Class_I_gatase-like"/>
</dbReference>
<feature type="transmembrane region" description="Helical" evidence="1">
    <location>
        <begin position="104"/>
        <end position="123"/>
    </location>
</feature>
<dbReference type="AlphaFoldDB" id="A0A1G1VNH6"/>
<dbReference type="EMBL" id="MHCI01000008">
    <property type="protein sequence ID" value="OGY16950.1"/>
    <property type="molecule type" value="Genomic_DNA"/>
</dbReference>
<evidence type="ECO:0000313" key="3">
    <source>
        <dbReference type="Proteomes" id="UP000179069"/>
    </source>
</evidence>
<reference evidence="2 3" key="1">
    <citation type="journal article" date="2016" name="Nat. Commun.">
        <title>Thousands of microbial genomes shed light on interconnected biogeochemical processes in an aquifer system.</title>
        <authorList>
            <person name="Anantharaman K."/>
            <person name="Brown C.T."/>
            <person name="Hug L.A."/>
            <person name="Sharon I."/>
            <person name="Castelle C.J."/>
            <person name="Probst A.J."/>
            <person name="Thomas B.C."/>
            <person name="Singh A."/>
            <person name="Wilkins M.J."/>
            <person name="Karaoz U."/>
            <person name="Brodie E.L."/>
            <person name="Williams K.H."/>
            <person name="Hubbard S.S."/>
            <person name="Banfield J.F."/>
        </authorList>
    </citation>
    <scope>NUCLEOTIDE SEQUENCE [LARGE SCALE GENOMIC DNA]</scope>
</reference>
<keyword evidence="1" id="KW-0812">Transmembrane</keyword>
<feature type="transmembrane region" description="Helical" evidence="1">
    <location>
        <begin position="156"/>
        <end position="173"/>
    </location>
</feature>
<feature type="transmembrane region" description="Helical" evidence="1">
    <location>
        <begin position="202"/>
        <end position="218"/>
    </location>
</feature>
<organism evidence="2 3">
    <name type="scientific">Candidatus Chisholmbacteria bacterium RIFCSPHIGHO2_01_FULL_49_18</name>
    <dbReference type="NCBI Taxonomy" id="1797590"/>
    <lineage>
        <taxon>Bacteria</taxon>
        <taxon>Candidatus Chisholmiibacteriota</taxon>
    </lineage>
</organism>
<comment type="caution">
    <text evidence="2">The sequence shown here is derived from an EMBL/GenBank/DDBJ whole genome shotgun (WGS) entry which is preliminary data.</text>
</comment>
<keyword evidence="1" id="KW-1133">Transmembrane helix</keyword>
<name>A0A1G1VNH6_9BACT</name>
<feature type="transmembrane region" description="Helical" evidence="1">
    <location>
        <begin position="319"/>
        <end position="338"/>
    </location>
</feature>
<accession>A0A1G1VNH6</accession>
<keyword evidence="1" id="KW-0472">Membrane</keyword>